<dbReference type="InterPro" id="IPR013783">
    <property type="entry name" value="Ig-like_fold"/>
</dbReference>
<dbReference type="InterPro" id="IPR036116">
    <property type="entry name" value="FN3_sf"/>
</dbReference>
<organism evidence="3 4">
    <name type="scientific">Potamilus streckersoni</name>
    <dbReference type="NCBI Taxonomy" id="2493646"/>
    <lineage>
        <taxon>Eukaryota</taxon>
        <taxon>Metazoa</taxon>
        <taxon>Spiralia</taxon>
        <taxon>Lophotrochozoa</taxon>
        <taxon>Mollusca</taxon>
        <taxon>Bivalvia</taxon>
        <taxon>Autobranchia</taxon>
        <taxon>Heteroconchia</taxon>
        <taxon>Palaeoheterodonta</taxon>
        <taxon>Unionida</taxon>
        <taxon>Unionoidea</taxon>
        <taxon>Unionidae</taxon>
        <taxon>Ambleminae</taxon>
        <taxon>Lampsilini</taxon>
        <taxon>Potamilus</taxon>
    </lineage>
</organism>
<evidence type="ECO:0000256" key="1">
    <source>
        <dbReference type="ARBA" id="ARBA00022737"/>
    </source>
</evidence>
<protein>
    <recommendedName>
        <fullName evidence="2">Fibronectin type-III domain-containing protein</fullName>
    </recommendedName>
</protein>
<dbReference type="PROSITE" id="PS50853">
    <property type="entry name" value="FN3"/>
    <property type="match status" value="3"/>
</dbReference>
<dbReference type="PANTHER" id="PTHR46708:SF2">
    <property type="entry name" value="FIBRONECTIN TYPE-III DOMAIN-CONTAINING PROTEIN"/>
    <property type="match status" value="1"/>
</dbReference>
<sequence>MSSKEVSMAIKITSVQQEGTLSAYVEWVATDQVDYYEISYFCDPGETVLRPNIVTNTCRLTSLKWDSEYTIKVTAYHPDGKTSFDSVDFKTDPKVKESNQVGPYMSSKEVSMAIKITSVQQEETMSADVEWVVTDQVDHYEISYFCDPGETVLRPNIVTNTCRLTSLKWDSEYTIKVTAYHPDGKTSFDSVDFKTDPKVKDNKPAIRDISPNCVKLAVTVTSVQKAGMMSADVEWSAIYPTSQYQVSYSCSPDETVLLKKITENRCRLANLRWDSTYTIKVTTQLDDGTTVCDQQSFKTDPEVKCFPMAVAEICSEKIDVIDSFDEFTASNRIKEGVSFNKIGEFSGIVLTPVLTEDRHFWRMNIDLSIFEEQSCNYSFLDFGIVTYSNLKHCTGLTNNKAAYSCTILQKIKRKICLEFHSQSNNEGCSYPLPVNLHQKSHFSYGFLYDKINSQFAVMDCQRQEVLHVFHNVYFLKSSPIFAIRPYHTECKMRVRAELYYMHCIGEDVSSWMRKIAKF</sequence>
<comment type="caution">
    <text evidence="3">The sequence shown here is derived from an EMBL/GenBank/DDBJ whole genome shotgun (WGS) entry which is preliminary data.</text>
</comment>
<dbReference type="EMBL" id="JAEAOA010002337">
    <property type="protein sequence ID" value="KAK3611838.1"/>
    <property type="molecule type" value="Genomic_DNA"/>
</dbReference>
<reference evidence="3" key="1">
    <citation type="journal article" date="2021" name="Genome Biol. Evol.">
        <title>A High-Quality Reference Genome for a Parasitic Bivalve with Doubly Uniparental Inheritance (Bivalvia: Unionida).</title>
        <authorList>
            <person name="Smith C.H."/>
        </authorList>
    </citation>
    <scope>NUCLEOTIDE SEQUENCE</scope>
    <source>
        <strain evidence="3">CHS0354</strain>
    </source>
</reference>
<dbReference type="CDD" id="cd00063">
    <property type="entry name" value="FN3"/>
    <property type="match status" value="2"/>
</dbReference>
<reference evidence="3" key="3">
    <citation type="submission" date="2023-05" db="EMBL/GenBank/DDBJ databases">
        <authorList>
            <person name="Smith C.H."/>
        </authorList>
    </citation>
    <scope>NUCLEOTIDE SEQUENCE</scope>
    <source>
        <strain evidence="3">CHS0354</strain>
        <tissue evidence="3">Mantle</tissue>
    </source>
</reference>
<dbReference type="Proteomes" id="UP001195483">
    <property type="component" value="Unassembled WGS sequence"/>
</dbReference>
<feature type="domain" description="Fibronectin type-III" evidence="2">
    <location>
        <begin position="110"/>
        <end position="198"/>
    </location>
</feature>
<feature type="domain" description="Fibronectin type-III" evidence="2">
    <location>
        <begin position="6"/>
        <end position="94"/>
    </location>
</feature>
<gene>
    <name evidence="3" type="ORF">CHS0354_040511</name>
</gene>
<dbReference type="Gene3D" id="2.60.40.10">
    <property type="entry name" value="Immunoglobulins"/>
    <property type="match status" value="3"/>
</dbReference>
<dbReference type="AlphaFoldDB" id="A0AAE0TKX1"/>
<proteinExistence type="predicted"/>
<dbReference type="SUPFAM" id="SSF49265">
    <property type="entry name" value="Fibronectin type III"/>
    <property type="match status" value="2"/>
</dbReference>
<keyword evidence="4" id="KW-1185">Reference proteome</keyword>
<evidence type="ECO:0000313" key="3">
    <source>
        <dbReference type="EMBL" id="KAK3611838.1"/>
    </source>
</evidence>
<dbReference type="PANTHER" id="PTHR46708">
    <property type="entry name" value="TENASCIN"/>
    <property type="match status" value="1"/>
</dbReference>
<accession>A0AAE0TKX1</accession>
<dbReference type="SMART" id="SM00060">
    <property type="entry name" value="FN3"/>
    <property type="match status" value="3"/>
</dbReference>
<name>A0AAE0TKX1_9BIVA</name>
<reference evidence="3" key="2">
    <citation type="journal article" date="2021" name="Genome Biol. Evol.">
        <title>Developing a high-quality reference genome for a parasitic bivalve with doubly uniparental inheritance (Bivalvia: Unionida).</title>
        <authorList>
            <person name="Smith C.H."/>
        </authorList>
    </citation>
    <scope>NUCLEOTIDE SEQUENCE</scope>
    <source>
        <strain evidence="3">CHS0354</strain>
        <tissue evidence="3">Mantle</tissue>
    </source>
</reference>
<evidence type="ECO:0000259" key="2">
    <source>
        <dbReference type="PROSITE" id="PS50853"/>
    </source>
</evidence>
<dbReference type="InterPro" id="IPR003961">
    <property type="entry name" value="FN3_dom"/>
</dbReference>
<keyword evidence="1" id="KW-0677">Repeat</keyword>
<feature type="domain" description="Fibronectin type-III" evidence="2">
    <location>
        <begin position="214"/>
        <end position="302"/>
    </location>
</feature>
<dbReference type="InterPro" id="IPR050991">
    <property type="entry name" value="ECM_Regulatory_Proteins"/>
</dbReference>
<evidence type="ECO:0000313" key="4">
    <source>
        <dbReference type="Proteomes" id="UP001195483"/>
    </source>
</evidence>